<dbReference type="AlphaFoldDB" id="A0A8S1KX80"/>
<accession>A0A8S1KX80</accession>
<dbReference type="Proteomes" id="UP000688137">
    <property type="component" value="Unassembled WGS sequence"/>
</dbReference>
<gene>
    <name evidence="1" type="ORF">PPRIM_AZ9-3.1.T0270092</name>
</gene>
<comment type="caution">
    <text evidence="1">The sequence shown here is derived from an EMBL/GenBank/DDBJ whole genome shotgun (WGS) entry which is preliminary data.</text>
</comment>
<dbReference type="EMBL" id="CAJJDM010000026">
    <property type="protein sequence ID" value="CAD8058193.1"/>
    <property type="molecule type" value="Genomic_DNA"/>
</dbReference>
<name>A0A8S1KX80_PARPR</name>
<sequence>MKSILSLETSLSNINHNVNQLLGISSQYDFQRGILINVPVELPEVKKTNNKKLPQLMKRQQQFQKFFVLNTKRQIKSSERSKTKKLIPHQLIKVEHPPIGYYNLNESSLVQRSMVDMSKSSTARIPIRKYKSKSIDQELQISPPQLIEQQKQMQKPRITELSNCKLQKWIQKELEQLKETKKLQQTTYKGFMKNEKEKSDNFRRLFELTSLKLQNSYQKYYF</sequence>
<organism evidence="1 2">
    <name type="scientific">Paramecium primaurelia</name>
    <dbReference type="NCBI Taxonomy" id="5886"/>
    <lineage>
        <taxon>Eukaryota</taxon>
        <taxon>Sar</taxon>
        <taxon>Alveolata</taxon>
        <taxon>Ciliophora</taxon>
        <taxon>Intramacronucleata</taxon>
        <taxon>Oligohymenophorea</taxon>
        <taxon>Peniculida</taxon>
        <taxon>Parameciidae</taxon>
        <taxon>Paramecium</taxon>
    </lineage>
</organism>
<evidence type="ECO:0000313" key="2">
    <source>
        <dbReference type="Proteomes" id="UP000688137"/>
    </source>
</evidence>
<protein>
    <submittedName>
        <fullName evidence="1">Uncharacterized protein</fullName>
    </submittedName>
</protein>
<reference evidence="1" key="1">
    <citation type="submission" date="2021-01" db="EMBL/GenBank/DDBJ databases">
        <authorList>
            <consortium name="Genoscope - CEA"/>
            <person name="William W."/>
        </authorList>
    </citation>
    <scope>NUCLEOTIDE SEQUENCE</scope>
</reference>
<proteinExistence type="predicted"/>
<keyword evidence="2" id="KW-1185">Reference proteome</keyword>
<evidence type="ECO:0000313" key="1">
    <source>
        <dbReference type="EMBL" id="CAD8058193.1"/>
    </source>
</evidence>